<evidence type="ECO:0000259" key="13">
    <source>
        <dbReference type="Pfam" id="PF00520"/>
    </source>
</evidence>
<dbReference type="AlphaFoldDB" id="A0A0L0BUX6"/>
<protein>
    <submittedName>
        <fullName evidence="14">Voltage-dependent calcium channel type D subunit alpha-1</fullName>
    </submittedName>
</protein>
<keyword evidence="2" id="KW-0813">Transport</keyword>
<dbReference type="GO" id="GO:0005891">
    <property type="term" value="C:voltage-gated calcium channel complex"/>
    <property type="evidence" value="ECO:0007669"/>
    <property type="project" value="TreeGrafter"/>
</dbReference>
<comment type="caution">
    <text evidence="14">The sequence shown here is derived from an EMBL/GenBank/DDBJ whole genome shotgun (WGS) entry which is preliminary data.</text>
</comment>
<name>A0A0L0BUX6_LUCCU</name>
<dbReference type="SUPFAM" id="SSF81324">
    <property type="entry name" value="Voltage-gated potassium channels"/>
    <property type="match status" value="1"/>
</dbReference>
<dbReference type="STRING" id="7375.A0A0L0BUX6"/>
<dbReference type="PANTHER" id="PTHR45628:SF1">
    <property type="entry name" value="VOLTAGE-DEPENDENT CALCIUM CHANNEL TYPE D SUBUNIT ALPHA-1"/>
    <property type="match status" value="1"/>
</dbReference>
<keyword evidence="9" id="KW-0406">Ion transport</keyword>
<evidence type="ECO:0000313" key="15">
    <source>
        <dbReference type="Proteomes" id="UP000037069"/>
    </source>
</evidence>
<dbReference type="InterPro" id="IPR005821">
    <property type="entry name" value="Ion_trans_dom"/>
</dbReference>
<keyword evidence="4" id="KW-0107">Calcium channel</keyword>
<dbReference type="FunFam" id="1.20.120.350:FF:000006">
    <property type="entry name" value="Voltage-dependent L-type calcium channel subunit alpha"/>
    <property type="match status" value="1"/>
</dbReference>
<keyword evidence="7" id="KW-0851">Voltage-gated channel</keyword>
<dbReference type="PANTHER" id="PTHR45628">
    <property type="entry name" value="VOLTAGE-DEPENDENT CALCIUM CHANNEL TYPE A SUBUNIT ALPHA-1"/>
    <property type="match status" value="1"/>
</dbReference>
<evidence type="ECO:0000256" key="9">
    <source>
        <dbReference type="ARBA" id="ARBA00023065"/>
    </source>
</evidence>
<dbReference type="EMBL" id="JRES01001296">
    <property type="protein sequence ID" value="KNC23831.1"/>
    <property type="molecule type" value="Genomic_DNA"/>
</dbReference>
<dbReference type="Proteomes" id="UP000037069">
    <property type="component" value="Unassembled WGS sequence"/>
</dbReference>
<dbReference type="Gene3D" id="1.20.120.350">
    <property type="entry name" value="Voltage-gated potassium channels. Chain C"/>
    <property type="match status" value="1"/>
</dbReference>
<evidence type="ECO:0000256" key="1">
    <source>
        <dbReference type="ARBA" id="ARBA00004141"/>
    </source>
</evidence>
<accession>A0A0L0BUX6</accession>
<feature type="domain" description="Ion transport" evidence="13">
    <location>
        <begin position="140"/>
        <end position="258"/>
    </location>
</feature>
<evidence type="ECO:0000256" key="4">
    <source>
        <dbReference type="ARBA" id="ARBA00022673"/>
    </source>
</evidence>
<evidence type="ECO:0000256" key="10">
    <source>
        <dbReference type="ARBA" id="ARBA00023136"/>
    </source>
</evidence>
<evidence type="ECO:0000256" key="6">
    <source>
        <dbReference type="ARBA" id="ARBA00022837"/>
    </source>
</evidence>
<feature type="transmembrane region" description="Helical" evidence="12">
    <location>
        <begin position="212"/>
        <end position="238"/>
    </location>
</feature>
<keyword evidence="10 12" id="KW-0472">Membrane</keyword>
<evidence type="ECO:0000256" key="11">
    <source>
        <dbReference type="ARBA" id="ARBA00023303"/>
    </source>
</evidence>
<keyword evidence="11" id="KW-0407">Ion channel</keyword>
<comment type="subcellular location">
    <subcellularLocation>
        <location evidence="1">Membrane</location>
        <topology evidence="1">Multi-pass membrane protein</topology>
    </subcellularLocation>
</comment>
<organism evidence="14 15">
    <name type="scientific">Lucilia cuprina</name>
    <name type="common">Green bottle fly</name>
    <name type="synonym">Australian sheep blowfly</name>
    <dbReference type="NCBI Taxonomy" id="7375"/>
    <lineage>
        <taxon>Eukaryota</taxon>
        <taxon>Metazoa</taxon>
        <taxon>Ecdysozoa</taxon>
        <taxon>Arthropoda</taxon>
        <taxon>Hexapoda</taxon>
        <taxon>Insecta</taxon>
        <taxon>Pterygota</taxon>
        <taxon>Neoptera</taxon>
        <taxon>Endopterygota</taxon>
        <taxon>Diptera</taxon>
        <taxon>Brachycera</taxon>
        <taxon>Muscomorpha</taxon>
        <taxon>Oestroidea</taxon>
        <taxon>Calliphoridae</taxon>
        <taxon>Luciliinae</taxon>
        <taxon>Lucilia</taxon>
    </lineage>
</organism>
<dbReference type="InterPro" id="IPR027359">
    <property type="entry name" value="Volt_channel_dom_sf"/>
</dbReference>
<dbReference type="GO" id="GO:0098703">
    <property type="term" value="P:calcium ion import across plasma membrane"/>
    <property type="evidence" value="ECO:0007669"/>
    <property type="project" value="TreeGrafter"/>
</dbReference>
<proteinExistence type="predicted"/>
<sequence>MILFFIINRDGEIISEEDLYNDEREMCEEEQEASRCDLSTRVTARPRRLSEVSIQKTKKSMPRESSFFIFSHTNRMHIVQYLTFLYHIEYDDNGVATARPRRMSEVNTATKIQPIPEGSSFFLFSQTNRFRVFCHKLCNHSNFGNFILCCIMFSSAMLAAENPLKADASRNLVLNKFDYFFTAVFTIELLLKLISYGFVLHDGAFCRSAFNLLDLLVVCVSLISIGFSSNAISVVKILRVLRVLRPLRAINRAKGLKVCMVK</sequence>
<feature type="transmembrane region" description="Helical" evidence="12">
    <location>
        <begin position="180"/>
        <end position="200"/>
    </location>
</feature>
<dbReference type="OrthoDB" id="431720at2759"/>
<feature type="transmembrane region" description="Helical" evidence="12">
    <location>
        <begin position="143"/>
        <end position="160"/>
    </location>
</feature>
<evidence type="ECO:0000256" key="2">
    <source>
        <dbReference type="ARBA" id="ARBA00022448"/>
    </source>
</evidence>
<keyword evidence="15" id="KW-1185">Reference proteome</keyword>
<keyword evidence="5 12" id="KW-0812">Transmembrane</keyword>
<dbReference type="GO" id="GO:0008331">
    <property type="term" value="F:high voltage-gated calcium channel activity"/>
    <property type="evidence" value="ECO:0007669"/>
    <property type="project" value="TreeGrafter"/>
</dbReference>
<evidence type="ECO:0000313" key="14">
    <source>
        <dbReference type="EMBL" id="KNC23831.1"/>
    </source>
</evidence>
<evidence type="ECO:0000256" key="5">
    <source>
        <dbReference type="ARBA" id="ARBA00022692"/>
    </source>
</evidence>
<evidence type="ECO:0000256" key="3">
    <source>
        <dbReference type="ARBA" id="ARBA00022568"/>
    </source>
</evidence>
<evidence type="ECO:0000256" key="8">
    <source>
        <dbReference type="ARBA" id="ARBA00022989"/>
    </source>
</evidence>
<keyword evidence="8 12" id="KW-1133">Transmembrane helix</keyword>
<reference evidence="14 15" key="1">
    <citation type="journal article" date="2015" name="Nat. Commun.">
        <title>Lucilia cuprina genome unlocks parasitic fly biology to underpin future interventions.</title>
        <authorList>
            <person name="Anstead C.A."/>
            <person name="Korhonen P.K."/>
            <person name="Young N.D."/>
            <person name="Hall R.S."/>
            <person name="Jex A.R."/>
            <person name="Murali S.C."/>
            <person name="Hughes D.S."/>
            <person name="Lee S.F."/>
            <person name="Perry T."/>
            <person name="Stroehlein A.J."/>
            <person name="Ansell B.R."/>
            <person name="Breugelmans B."/>
            <person name="Hofmann A."/>
            <person name="Qu J."/>
            <person name="Dugan S."/>
            <person name="Lee S.L."/>
            <person name="Chao H."/>
            <person name="Dinh H."/>
            <person name="Han Y."/>
            <person name="Doddapaneni H.V."/>
            <person name="Worley K.C."/>
            <person name="Muzny D.M."/>
            <person name="Ioannidis P."/>
            <person name="Waterhouse R.M."/>
            <person name="Zdobnov E.M."/>
            <person name="James P.J."/>
            <person name="Bagnall N.H."/>
            <person name="Kotze A.C."/>
            <person name="Gibbs R.A."/>
            <person name="Richards S."/>
            <person name="Batterham P."/>
            <person name="Gasser R.B."/>
        </authorList>
    </citation>
    <scope>NUCLEOTIDE SEQUENCE [LARGE SCALE GENOMIC DNA]</scope>
    <source>
        <strain evidence="14 15">LS</strain>
        <tissue evidence="14">Full body</tissue>
    </source>
</reference>
<evidence type="ECO:0000256" key="7">
    <source>
        <dbReference type="ARBA" id="ARBA00022882"/>
    </source>
</evidence>
<dbReference type="Pfam" id="PF00520">
    <property type="entry name" value="Ion_trans"/>
    <property type="match status" value="1"/>
</dbReference>
<evidence type="ECO:0000256" key="12">
    <source>
        <dbReference type="SAM" id="Phobius"/>
    </source>
</evidence>
<dbReference type="InterPro" id="IPR050599">
    <property type="entry name" value="VDCC_alpha-1_subunit"/>
</dbReference>
<keyword evidence="6" id="KW-0106">Calcium</keyword>
<gene>
    <name evidence="14" type="ORF">FF38_12042</name>
</gene>
<keyword evidence="3" id="KW-0109">Calcium transport</keyword>